<evidence type="ECO:0000313" key="3">
    <source>
        <dbReference type="EMBL" id="ESS69226.1"/>
    </source>
</evidence>
<evidence type="ECO:0000256" key="1">
    <source>
        <dbReference type="SAM" id="Phobius"/>
    </source>
</evidence>
<keyword evidence="1" id="KW-0472">Membrane</keyword>
<dbReference type="Proteomes" id="UP000017861">
    <property type="component" value="Unassembled WGS sequence"/>
</dbReference>
<organism evidence="3 4">
    <name type="scientific">Trypanosoma cruzi Dm28c</name>
    <dbReference type="NCBI Taxonomy" id="1416333"/>
    <lineage>
        <taxon>Eukaryota</taxon>
        <taxon>Discoba</taxon>
        <taxon>Euglenozoa</taxon>
        <taxon>Kinetoplastea</taxon>
        <taxon>Metakinetoplastina</taxon>
        <taxon>Trypanosomatida</taxon>
        <taxon>Trypanosomatidae</taxon>
        <taxon>Trypanosoma</taxon>
        <taxon>Schizotrypanum</taxon>
    </lineage>
</organism>
<feature type="signal peptide" evidence="2">
    <location>
        <begin position="1"/>
        <end position="30"/>
    </location>
</feature>
<evidence type="ECO:0000313" key="4">
    <source>
        <dbReference type="Proteomes" id="UP000017861"/>
    </source>
</evidence>
<feature type="transmembrane region" description="Helical" evidence="1">
    <location>
        <begin position="359"/>
        <end position="390"/>
    </location>
</feature>
<dbReference type="EMBL" id="AYLP01000013">
    <property type="protein sequence ID" value="ESS69226.1"/>
    <property type="molecule type" value="Genomic_DNA"/>
</dbReference>
<keyword evidence="2" id="KW-0732">Signal</keyword>
<proteinExistence type="predicted"/>
<comment type="caution">
    <text evidence="3">The sequence shown here is derived from an EMBL/GenBank/DDBJ whole genome shotgun (WGS) entry which is preliminary data.</text>
</comment>
<reference evidence="3 4" key="1">
    <citation type="journal article" date="2014" name="Genome Announc.">
        <title>Trypanosoma cruzi Clone Dm28c Draft Genome Sequence.</title>
        <authorList>
            <person name="Grisard E.C."/>
            <person name="Teixeira S.M."/>
            <person name="de Almeida L.G."/>
            <person name="Stoco P.H."/>
            <person name="Gerber A.L."/>
            <person name="Talavera-Lopez C."/>
            <person name="Lima O.C."/>
            <person name="Andersson B."/>
            <person name="de Vasconcelos A.T."/>
        </authorList>
    </citation>
    <scope>NUCLEOTIDE SEQUENCE [LARGE SCALE GENOMIC DNA]</scope>
    <source>
        <strain evidence="3 4">Dm28c</strain>
    </source>
</reference>
<keyword evidence="1" id="KW-0812">Transmembrane</keyword>
<accession>V5DP70</accession>
<protein>
    <submittedName>
        <fullName evidence="3">Uncharacterized protein</fullName>
    </submittedName>
</protein>
<dbReference type="VEuPathDB" id="TriTrypDB:TCDM_01967"/>
<dbReference type="AlphaFoldDB" id="V5DP70"/>
<feature type="chain" id="PRO_5004731647" evidence="2">
    <location>
        <begin position="31"/>
        <end position="407"/>
    </location>
</feature>
<evidence type="ECO:0000256" key="2">
    <source>
        <dbReference type="SAM" id="SignalP"/>
    </source>
</evidence>
<sequence>MHKTSSPSKYGCNRVCTGFLPLLMLAVVTSHSPVRGLRLDGSTIRRHENRRHEPKRTKSLSNTVGLDVTIVVLASPYVTTLTFHDVSNHVINKAMLIPNASFLVFRLVGRFVHLRKNIFESTVVTFQNSVFRREIQWPFLGECVLKATLCEVFNAFIRVVHAHQNTTGFKIKHLLHLRRTTTFGDKVNFKRPRLVYNQVRRPVLIPKGMASNHNGMLPSCHQTWNVFAHDGFAKNCPAQNIPDCSVWTLPHLLQVELPYTSLVWCNRCTFHTHTVLFNGMCGVNSDLIVRFVTILHTKIIVLNGDIKNGKISSSLIIFQITRVISSPSSSTTVPATLIFCIIAFVCFSCKCKCTLPPCWFIPFPFFCICFSCVFPSLLGFPSCLPFLMYVQARINKNIFSTTRSTKR</sequence>
<keyword evidence="1" id="KW-1133">Transmembrane helix</keyword>
<name>V5DP70_TRYCR</name>
<gene>
    <name evidence="3" type="ORF">TCDM_01967</name>
</gene>